<keyword evidence="6 9" id="KW-1133">Transmembrane helix</keyword>
<dbReference type="InterPro" id="IPR007603">
    <property type="entry name" value="Choline_transptr-like"/>
</dbReference>
<feature type="transmembrane region" description="Helical" evidence="9">
    <location>
        <begin position="647"/>
        <end position="667"/>
    </location>
</feature>
<reference evidence="11" key="1">
    <citation type="submission" date="2015-05" db="EMBL/GenBank/DDBJ databases">
        <authorList>
            <person name="Fogelqvist Johan"/>
        </authorList>
    </citation>
    <scope>NUCLEOTIDE SEQUENCE [LARGE SCALE GENOMIC DNA]</scope>
</reference>
<dbReference type="PANTHER" id="PTHR12385">
    <property type="entry name" value="CHOLINE TRANSPORTER-LIKE (SLC FAMILY 44)"/>
    <property type="match status" value="1"/>
</dbReference>
<proteinExistence type="inferred from homology"/>
<name>A0A0G4LU53_VERLO</name>
<dbReference type="Gene3D" id="1.10.10.1700">
    <property type="entry name" value="Histone-lysine N-methyltransferase"/>
    <property type="match status" value="1"/>
</dbReference>
<gene>
    <name evidence="10" type="ORF">BN1723_013619</name>
</gene>
<feature type="transmembrane region" description="Helical" evidence="9">
    <location>
        <begin position="369"/>
        <end position="388"/>
    </location>
</feature>
<comment type="subcellular location">
    <subcellularLocation>
        <location evidence="2">Cell membrane</location>
        <topology evidence="2">Multi-pass membrane protein</topology>
    </subcellularLocation>
</comment>
<dbReference type="GO" id="GO:0042799">
    <property type="term" value="F:histone H4K20 methyltransferase activity"/>
    <property type="evidence" value="ECO:0007669"/>
    <property type="project" value="InterPro"/>
</dbReference>
<evidence type="ECO:0000256" key="2">
    <source>
        <dbReference type="ARBA" id="ARBA00004651"/>
    </source>
</evidence>
<evidence type="ECO:0000256" key="6">
    <source>
        <dbReference type="ARBA" id="ARBA00022989"/>
    </source>
</evidence>
<feature type="transmembrane region" description="Helical" evidence="9">
    <location>
        <begin position="480"/>
        <end position="500"/>
    </location>
</feature>
<feature type="transmembrane region" description="Helical" evidence="9">
    <location>
        <begin position="409"/>
        <end position="437"/>
    </location>
</feature>
<organism evidence="10 11">
    <name type="scientific">Verticillium longisporum</name>
    <name type="common">Verticillium dahliae var. longisporum</name>
    <dbReference type="NCBI Taxonomy" id="100787"/>
    <lineage>
        <taxon>Eukaryota</taxon>
        <taxon>Fungi</taxon>
        <taxon>Dikarya</taxon>
        <taxon>Ascomycota</taxon>
        <taxon>Pezizomycotina</taxon>
        <taxon>Sordariomycetes</taxon>
        <taxon>Hypocreomycetidae</taxon>
        <taxon>Glomerellales</taxon>
        <taxon>Plectosphaerellaceae</taxon>
        <taxon>Verticillium</taxon>
    </lineage>
</organism>
<dbReference type="Pfam" id="PF04515">
    <property type="entry name" value="Choline_transpo"/>
    <property type="match status" value="1"/>
</dbReference>
<evidence type="ECO:0000256" key="8">
    <source>
        <dbReference type="SAM" id="MobiDB-lite"/>
    </source>
</evidence>
<sequence>MPPSKALSARKQALTLTQLATYDDILTDAIVDHVFYWTTIPKNRSSYHPSRGVREDEIAKIIQTDLVLNKDIDAAERNLLTTDGLRKFCNSLKTDKEKADFRGHLRRYLNLYLPDCPFEVNSTNRYTIVSHEAAITARRFIARNETVNHPRPVSSEQHLLNDLQPTAHMAQQWKPDGGYQQQYQQPYQQQQQGGYDYNQQYNQQYQNQNGAGYQQGYQQGYPPPQQSAPPQGYNDGSNGYGYNAPQQGEKYTFDQAFKVEKPKWNDLWAAILFILVFIGFAAVSGLAISGYSKSGAGGGIYDSNSSFSLDSNTIILFAFVLAVAVVLSYAYVWVARLFPKQFIWVTGILNVVFALGTAAYMLYRRYWSGGIVFVIFGLFLAFCFYTWISRIPFSALMLTTAIDVSKKYGHVYMVSWLGGILGAAFGAWYSVTLVSIYARYQPSTNNPNCDGGGCSNGKVIGLIAFTTFAMYWISEVLKNVIHTTIAGVYGSWYFCVNNFPQAATRGALKRSMTHSFGSICFGSLIVAIINFLRHICSVARQQAGADGDLIAYILFCILSCLIALLDWAVSFLNQYAFAHIALYGKAYIPAAKDTWKMIKDRGIDALVNECLIGPVLSFGATFIGYACALLAFLYLQFTDPAYNSDGGYTPVIVAFSFLIGLQIANIFTTPISSGINAIFVASAWDPEVMMRDHPQLYQDMVRVYPKVQEAIHA</sequence>
<comment type="similarity">
    <text evidence="3">Belongs to the CTL (choline transporter-like) family.</text>
</comment>
<evidence type="ECO:0000256" key="9">
    <source>
        <dbReference type="SAM" id="Phobius"/>
    </source>
</evidence>
<dbReference type="Proteomes" id="UP000045706">
    <property type="component" value="Unassembled WGS sequence"/>
</dbReference>
<dbReference type="GO" id="GO:0022857">
    <property type="term" value="F:transmembrane transporter activity"/>
    <property type="evidence" value="ECO:0007669"/>
    <property type="project" value="InterPro"/>
</dbReference>
<feature type="transmembrane region" description="Helical" evidence="9">
    <location>
        <begin position="314"/>
        <end position="335"/>
    </location>
</feature>
<keyword evidence="7 9" id="KW-0472">Membrane</keyword>
<dbReference type="EMBL" id="CVQI01018002">
    <property type="protein sequence ID" value="CRK25606.1"/>
    <property type="molecule type" value="Genomic_DNA"/>
</dbReference>
<dbReference type="AlphaFoldDB" id="A0A0G4LU53"/>
<evidence type="ECO:0000256" key="1">
    <source>
        <dbReference type="ARBA" id="ARBA00002957"/>
    </source>
</evidence>
<feature type="transmembrane region" description="Helical" evidence="9">
    <location>
        <begin position="267"/>
        <end position="288"/>
    </location>
</feature>
<keyword evidence="5 9" id="KW-0812">Transmembrane</keyword>
<dbReference type="GO" id="GO:0005886">
    <property type="term" value="C:plasma membrane"/>
    <property type="evidence" value="ECO:0007669"/>
    <property type="project" value="UniProtKB-SubCell"/>
</dbReference>
<feature type="transmembrane region" description="Helical" evidence="9">
    <location>
        <begin position="544"/>
        <end position="565"/>
    </location>
</feature>
<accession>A0A0G4LU53</accession>
<feature type="transmembrane region" description="Helical" evidence="9">
    <location>
        <begin position="342"/>
        <end position="363"/>
    </location>
</feature>
<evidence type="ECO:0000256" key="7">
    <source>
        <dbReference type="ARBA" id="ARBA00023136"/>
    </source>
</evidence>
<feature type="region of interest" description="Disordered" evidence="8">
    <location>
        <begin position="211"/>
        <end position="241"/>
    </location>
</feature>
<protein>
    <recommendedName>
        <fullName evidence="4">Protein PNS1</fullName>
    </recommendedName>
</protein>
<evidence type="ECO:0000256" key="3">
    <source>
        <dbReference type="ARBA" id="ARBA00007168"/>
    </source>
</evidence>
<dbReference type="PROSITE" id="PS51567">
    <property type="entry name" value="SAM_MT43_SUVAR420_1"/>
    <property type="match status" value="1"/>
</dbReference>
<dbReference type="InterPro" id="IPR025783">
    <property type="entry name" value="Set9_fungi"/>
</dbReference>
<feature type="compositionally biased region" description="Low complexity" evidence="8">
    <location>
        <begin position="211"/>
        <end position="220"/>
    </location>
</feature>
<evidence type="ECO:0000313" key="11">
    <source>
        <dbReference type="Proteomes" id="UP000045706"/>
    </source>
</evidence>
<feature type="transmembrane region" description="Helical" evidence="9">
    <location>
        <begin position="512"/>
        <end position="532"/>
    </location>
</feature>
<evidence type="ECO:0000256" key="5">
    <source>
        <dbReference type="ARBA" id="ARBA00022692"/>
    </source>
</evidence>
<dbReference type="PANTHER" id="PTHR12385:SF4">
    <property type="entry name" value="PROTEIN PNS1"/>
    <property type="match status" value="1"/>
</dbReference>
<feature type="compositionally biased region" description="Low complexity" evidence="8">
    <location>
        <begin position="228"/>
        <end position="241"/>
    </location>
</feature>
<feature type="transmembrane region" description="Helical" evidence="9">
    <location>
        <begin position="611"/>
        <end position="635"/>
    </location>
</feature>
<evidence type="ECO:0000256" key="4">
    <source>
        <dbReference type="ARBA" id="ARBA00015388"/>
    </source>
</evidence>
<dbReference type="InterPro" id="IPR041938">
    <property type="entry name" value="Hist-Lys_N-MTase_N"/>
</dbReference>
<comment type="function">
    <text evidence="1">Probably involved in transport through the plasma membrane.</text>
</comment>
<evidence type="ECO:0000313" key="10">
    <source>
        <dbReference type="EMBL" id="CRK25606.1"/>
    </source>
</evidence>